<evidence type="ECO:0000313" key="10">
    <source>
        <dbReference type="Proteomes" id="UP000242877"/>
    </source>
</evidence>
<reference evidence="9 10" key="1">
    <citation type="journal article" date="2016" name="Genome Biol. Evol.">
        <title>Divergent and convergent evolution of fungal pathogenicity.</title>
        <authorList>
            <person name="Shang Y."/>
            <person name="Xiao G."/>
            <person name="Zheng P."/>
            <person name="Cen K."/>
            <person name="Zhan S."/>
            <person name="Wang C."/>
        </authorList>
    </citation>
    <scope>NUCLEOTIDE SEQUENCE [LARGE SCALE GENOMIC DNA]</scope>
    <source>
        <strain evidence="9 10">ARSEF 7405</strain>
    </source>
</reference>
<evidence type="ECO:0000256" key="3">
    <source>
        <dbReference type="ARBA" id="ARBA00022526"/>
    </source>
</evidence>
<comment type="caution">
    <text evidence="9">The sequence shown here is derived from an EMBL/GenBank/DDBJ whole genome shotgun (WGS) entry which is preliminary data.</text>
</comment>
<dbReference type="AlphaFoldDB" id="A0A166PED4"/>
<dbReference type="Gene3D" id="3.40.50.2000">
    <property type="entry name" value="Glycogen Phosphorylase B"/>
    <property type="match status" value="2"/>
</dbReference>
<evidence type="ECO:0000256" key="2">
    <source>
        <dbReference type="ARBA" id="ARBA00011738"/>
    </source>
</evidence>
<comment type="subunit">
    <text evidence="2">Homodimer.</text>
</comment>
<dbReference type="EMBL" id="AZGZ01000003">
    <property type="protein sequence ID" value="KZZ96210.1"/>
    <property type="molecule type" value="Genomic_DNA"/>
</dbReference>
<dbReference type="PANTHER" id="PTHR47779:SF1">
    <property type="entry name" value="SYNTHASE (CCG-9), PUTATIVE (AFU_ORTHOLOGUE AFUA_3G12100)-RELATED"/>
    <property type="match status" value="1"/>
</dbReference>
<protein>
    <submittedName>
        <fullName evidence="9">Glycosyltransferase</fullName>
    </submittedName>
</protein>
<keyword evidence="4" id="KW-0328">Glycosyltransferase</keyword>
<evidence type="ECO:0000259" key="7">
    <source>
        <dbReference type="Pfam" id="PF00534"/>
    </source>
</evidence>
<keyword evidence="3" id="KW-0313">Glucose metabolism</keyword>
<dbReference type="Proteomes" id="UP000242877">
    <property type="component" value="Unassembled WGS sequence"/>
</dbReference>
<evidence type="ECO:0000259" key="8">
    <source>
        <dbReference type="Pfam" id="PF21269"/>
    </source>
</evidence>
<gene>
    <name evidence="9" type="ORF">AAP_00983</name>
</gene>
<accession>A0A166PED4</accession>
<evidence type="ECO:0000256" key="1">
    <source>
        <dbReference type="ARBA" id="ARBA00009481"/>
    </source>
</evidence>
<keyword evidence="5 9" id="KW-0808">Transferase</keyword>
<feature type="domain" description="Trehalose synthase N-terminal" evidence="8">
    <location>
        <begin position="257"/>
        <end position="419"/>
    </location>
</feature>
<dbReference type="SUPFAM" id="SSF53756">
    <property type="entry name" value="UDP-Glycosyltransferase/glycogen phosphorylase"/>
    <property type="match status" value="1"/>
</dbReference>
<dbReference type="VEuPathDB" id="FungiDB:AAP_00983"/>
<organism evidence="9 10">
    <name type="scientific">Ascosphaera apis ARSEF 7405</name>
    <dbReference type="NCBI Taxonomy" id="392613"/>
    <lineage>
        <taxon>Eukaryota</taxon>
        <taxon>Fungi</taxon>
        <taxon>Dikarya</taxon>
        <taxon>Ascomycota</taxon>
        <taxon>Pezizomycotina</taxon>
        <taxon>Eurotiomycetes</taxon>
        <taxon>Eurotiomycetidae</taxon>
        <taxon>Onygenales</taxon>
        <taxon>Ascosphaeraceae</taxon>
        <taxon>Ascosphaera</taxon>
    </lineage>
</organism>
<keyword evidence="10" id="KW-1185">Reference proteome</keyword>
<keyword evidence="6" id="KW-0119">Carbohydrate metabolism</keyword>
<dbReference type="InterPro" id="IPR001296">
    <property type="entry name" value="Glyco_trans_1"/>
</dbReference>
<dbReference type="GO" id="GO:0006006">
    <property type="term" value="P:glucose metabolic process"/>
    <property type="evidence" value="ECO:0007669"/>
    <property type="project" value="UniProtKB-KW"/>
</dbReference>
<sequence>MSPRGSYVRKEGPATRSPVYKPYVQRVMDEIHDARCARLGSDTHKRVSVQAHSQPKAWNGLLVTTIYGGIAIAVGENNDLIISFGVRDATYFLDFSVHRYSASEDERSITDALLALPLAYEINHSEKFLGITVPEDLTKRCPQLCSRLWTELDIVPLVIQGHEGVHNAYWDQKKGASSRTIDELADSMSRRCISFFNPNKEPYLQVGFRGDVDVDCGSHAVIASLADYHETVKSPTWNAVLKFAERAKQQNLKIAFFSATPQGGGVALMRHALVRFLRLLDVDITWYVPRPSPEVFRITKTNHNILQGVARPEERLSKEGMRALREWCQRNAERYWLNSGGPLARPENGGADVIIIDDPQMPALIPIIKDMTPDRPVIYRSHIQIRSDLIDIEGSPQAEVWDFLWKDIQRADVFLSHPVEIFVPNNVPKNKVGYLPATTDWLDGLNKFMDERVTAFYGNLFNSHCKAVSMVTIDYPTDEYIIQVARFDPSKGIFDVLHSYAKFIDLLHEKAPHVTPPKLLICGHGSIDDPDGAIVYNSVMDYLDNDLRSLKQSVCAMRVPSSDQILNTLMSRAKVALQLSTREGFEIKVSEALHHGKPVIASLAGGIPLQVKDKQNGFLVEVGDTDAVAQHLFELWTDKDLYERMSACALTSVSDELSTVGNALSWLYLATVLAEKKQLQPNGAWINDLAREAAGEPYRKDESRVPRDIFMGFVDTK</sequence>
<evidence type="ECO:0000256" key="6">
    <source>
        <dbReference type="ARBA" id="ARBA00023277"/>
    </source>
</evidence>
<evidence type="ECO:0000256" key="4">
    <source>
        <dbReference type="ARBA" id="ARBA00022676"/>
    </source>
</evidence>
<proteinExistence type="inferred from homology"/>
<feature type="domain" description="Glycosyl transferase family 1" evidence="7">
    <location>
        <begin position="477"/>
        <end position="646"/>
    </location>
</feature>
<dbReference type="InterPro" id="IPR052078">
    <property type="entry name" value="Trehalose_Metab_GTase"/>
</dbReference>
<name>A0A166PED4_9EURO</name>
<comment type="similarity">
    <text evidence="1">Belongs to the glycosyltransferase group 1 family. Glycosyltransferase 4 subfamily.</text>
</comment>
<dbReference type="Pfam" id="PF00534">
    <property type="entry name" value="Glycos_transf_1"/>
    <property type="match status" value="1"/>
</dbReference>
<evidence type="ECO:0000313" key="9">
    <source>
        <dbReference type="EMBL" id="KZZ96210.1"/>
    </source>
</evidence>
<dbReference type="Pfam" id="PF21269">
    <property type="entry name" value="TreT_GT1"/>
    <property type="match status" value="1"/>
</dbReference>
<dbReference type="GO" id="GO:0016757">
    <property type="term" value="F:glycosyltransferase activity"/>
    <property type="evidence" value="ECO:0007669"/>
    <property type="project" value="UniProtKB-KW"/>
</dbReference>
<dbReference type="PANTHER" id="PTHR47779">
    <property type="entry name" value="SYNTHASE (CCG-9), PUTATIVE (AFU_ORTHOLOGUE AFUA_3G12100)-RELATED"/>
    <property type="match status" value="1"/>
</dbReference>
<evidence type="ECO:0000256" key="5">
    <source>
        <dbReference type="ARBA" id="ARBA00022679"/>
    </source>
</evidence>
<dbReference type="InterPro" id="IPR049438">
    <property type="entry name" value="TreT_GT1"/>
</dbReference>
<dbReference type="OrthoDB" id="937291at2759"/>